<evidence type="ECO:0000313" key="1">
    <source>
        <dbReference type="EMBL" id="ANZ49165.1"/>
    </source>
</evidence>
<dbReference type="RefSeq" id="YP_009293051.1">
    <property type="nucleotide sequence ID" value="NC_031127.1"/>
</dbReference>
<organism evidence="1 2">
    <name type="scientific">Erwinia phage vB_EamM_Huxley</name>
    <dbReference type="NCBI Taxonomy" id="1883373"/>
    <lineage>
        <taxon>Viruses</taxon>
        <taxon>Duplodnaviria</taxon>
        <taxon>Heunggongvirae</taxon>
        <taxon>Uroviricota</taxon>
        <taxon>Caudoviricetes</taxon>
        <taxon>Chimalliviridae</taxon>
        <taxon>Machinavirus</taxon>
        <taxon>Machinavirus machina</taxon>
    </lineage>
</organism>
<dbReference type="GeneID" id="29069205"/>
<gene>
    <name evidence="1" type="ORF">HUXLEY_83</name>
</gene>
<proteinExistence type="predicted"/>
<name>A0A1B2ID75_9CAUD</name>
<dbReference type="KEGG" id="vg:29069205"/>
<sequence length="130" mass="15552">MRKSRLLLALKFLFKGNIFKCRHRMGRVKDFLYGPKKYHLTEPRCLWDETLDHKFRVVRYRRVYCWYGRLYSPFRRTHHKGLELENGVIVPHETIADYLAALKKADVVFPQLVANLRKATDELCNSRIEA</sequence>
<evidence type="ECO:0000313" key="2">
    <source>
        <dbReference type="Proteomes" id="UP000203302"/>
    </source>
</evidence>
<accession>A0A1B2ID75</accession>
<dbReference type="EMBL" id="KX397368">
    <property type="protein sequence ID" value="ANZ49165.1"/>
    <property type="molecule type" value="Genomic_DNA"/>
</dbReference>
<protein>
    <submittedName>
        <fullName evidence="1">Uncharacterized protein</fullName>
    </submittedName>
</protein>
<dbReference type="Proteomes" id="UP000203302">
    <property type="component" value="Segment"/>
</dbReference>
<reference evidence="2" key="1">
    <citation type="submission" date="2016-06" db="EMBL/GenBank/DDBJ databases">
        <authorList>
            <person name="Berg J.A."/>
            <person name="Grossarth S.E."/>
            <person name="Jarvis T.M."/>
            <person name="Merrill B.D."/>
            <person name="Breakwell D.P."/>
            <person name="Hope S."/>
            <person name="Grose J.H."/>
        </authorList>
    </citation>
    <scope>NUCLEOTIDE SEQUENCE [LARGE SCALE GENOMIC DNA]</scope>
</reference>